<dbReference type="Pfam" id="PF24621">
    <property type="entry name" value="DHQS_C"/>
    <property type="match status" value="1"/>
</dbReference>
<dbReference type="Proteomes" id="UP000434241">
    <property type="component" value="Unassembled WGS sequence"/>
</dbReference>
<dbReference type="SUPFAM" id="SSF56796">
    <property type="entry name" value="Dehydroquinate synthase-like"/>
    <property type="match status" value="1"/>
</dbReference>
<dbReference type="PANTHER" id="PTHR43622">
    <property type="entry name" value="3-DEHYDROQUINATE SYNTHASE"/>
    <property type="match status" value="1"/>
</dbReference>
<dbReference type="GeneID" id="93158325"/>
<dbReference type="InterPro" id="IPR056179">
    <property type="entry name" value="DHQS_C"/>
</dbReference>
<evidence type="ECO:0000256" key="8">
    <source>
        <dbReference type="ARBA" id="ARBA00013031"/>
    </source>
</evidence>
<evidence type="ECO:0000256" key="15">
    <source>
        <dbReference type="ARBA" id="ARBA00023027"/>
    </source>
</evidence>
<comment type="caution">
    <text evidence="22">The sequence shown here is derived from an EMBL/GenBank/DDBJ whole genome shotgun (WGS) entry which is preliminary data.</text>
</comment>
<comment type="cofactor">
    <cofactor evidence="4">
        <name>Zn(2+)</name>
        <dbReference type="ChEBI" id="CHEBI:29105"/>
    </cofactor>
</comment>
<keyword evidence="10" id="KW-0963">Cytoplasm</keyword>
<organism evidence="22 23">
    <name type="scientific">Holdemanella porci</name>
    <dbReference type="NCBI Taxonomy" id="2652276"/>
    <lineage>
        <taxon>Bacteria</taxon>
        <taxon>Bacillati</taxon>
        <taxon>Bacillota</taxon>
        <taxon>Erysipelotrichia</taxon>
        <taxon>Erysipelotrichales</taxon>
        <taxon>Erysipelotrichaceae</taxon>
        <taxon>Holdemanella</taxon>
    </lineage>
</organism>
<evidence type="ECO:0000313" key="23">
    <source>
        <dbReference type="Proteomes" id="UP000434241"/>
    </source>
</evidence>
<dbReference type="PANTHER" id="PTHR43622:SF7">
    <property type="entry name" value="3-DEHYDROQUINATE SYNTHASE, CHLOROPLASTIC"/>
    <property type="match status" value="1"/>
</dbReference>
<evidence type="ECO:0000256" key="4">
    <source>
        <dbReference type="ARBA" id="ARBA00001947"/>
    </source>
</evidence>
<dbReference type="PIRSF" id="PIRSF001455">
    <property type="entry name" value="DHQ_synth"/>
    <property type="match status" value="1"/>
</dbReference>
<evidence type="ECO:0000256" key="18">
    <source>
        <dbReference type="ARBA" id="ARBA00023285"/>
    </source>
</evidence>
<comment type="pathway">
    <text evidence="6">Metabolic intermediate biosynthesis; chorismate biosynthesis; chorismate from D-erythrose 4-phosphate and phosphoenolpyruvate: step 2/7.</text>
</comment>
<evidence type="ECO:0000256" key="13">
    <source>
        <dbReference type="ARBA" id="ARBA00022741"/>
    </source>
</evidence>
<feature type="domain" description="3-dehydroquinate synthase C-terminal" evidence="21">
    <location>
        <begin position="174"/>
        <end position="300"/>
    </location>
</feature>
<keyword evidence="23" id="KW-1185">Reference proteome</keyword>
<dbReference type="InterPro" id="IPR030960">
    <property type="entry name" value="DHQS/DOIS_N"/>
</dbReference>
<evidence type="ECO:0000256" key="1">
    <source>
        <dbReference type="ARBA" id="ARBA00001393"/>
    </source>
</evidence>
<evidence type="ECO:0000256" key="6">
    <source>
        <dbReference type="ARBA" id="ARBA00004661"/>
    </source>
</evidence>
<keyword evidence="17 22" id="KW-0456">Lyase</keyword>
<dbReference type="EMBL" id="VUMR01000010">
    <property type="protein sequence ID" value="MSS55957.1"/>
    <property type="molecule type" value="Genomic_DNA"/>
</dbReference>
<evidence type="ECO:0000256" key="7">
    <source>
        <dbReference type="ARBA" id="ARBA00005412"/>
    </source>
</evidence>
<protein>
    <recommendedName>
        <fullName evidence="9 19">3-dehydroquinate synthase</fullName>
        <ecNumber evidence="8 19">4.2.3.4</ecNumber>
    </recommendedName>
</protein>
<evidence type="ECO:0000256" key="12">
    <source>
        <dbReference type="ARBA" id="ARBA00022723"/>
    </source>
</evidence>
<keyword evidence="15" id="KW-0520">NAD</keyword>
<evidence type="ECO:0000256" key="9">
    <source>
        <dbReference type="ARBA" id="ARBA00017684"/>
    </source>
</evidence>
<evidence type="ECO:0000256" key="16">
    <source>
        <dbReference type="ARBA" id="ARBA00023141"/>
    </source>
</evidence>
<keyword evidence="12" id="KW-0479">Metal-binding</keyword>
<evidence type="ECO:0000313" key="22">
    <source>
        <dbReference type="EMBL" id="MSS55957.1"/>
    </source>
</evidence>
<keyword evidence="18" id="KW-0170">Cobalt</keyword>
<evidence type="ECO:0000256" key="19">
    <source>
        <dbReference type="NCBIfam" id="TIGR01357"/>
    </source>
</evidence>
<keyword evidence="16" id="KW-0057">Aromatic amino acid biosynthesis</keyword>
<dbReference type="CDD" id="cd08195">
    <property type="entry name" value="DHQS"/>
    <property type="match status" value="1"/>
</dbReference>
<dbReference type="NCBIfam" id="TIGR01357">
    <property type="entry name" value="aroB"/>
    <property type="match status" value="1"/>
</dbReference>
<dbReference type="AlphaFoldDB" id="A0A6N7VE24"/>
<dbReference type="FunFam" id="3.40.50.1970:FF:000007">
    <property type="entry name" value="Pentafunctional AROM polypeptide"/>
    <property type="match status" value="1"/>
</dbReference>
<evidence type="ECO:0000256" key="11">
    <source>
        <dbReference type="ARBA" id="ARBA00022605"/>
    </source>
</evidence>
<evidence type="ECO:0000259" key="21">
    <source>
        <dbReference type="Pfam" id="PF24621"/>
    </source>
</evidence>
<comment type="catalytic activity">
    <reaction evidence="1">
        <text>7-phospho-2-dehydro-3-deoxy-D-arabino-heptonate = 3-dehydroquinate + phosphate</text>
        <dbReference type="Rhea" id="RHEA:21968"/>
        <dbReference type="ChEBI" id="CHEBI:32364"/>
        <dbReference type="ChEBI" id="CHEBI:43474"/>
        <dbReference type="ChEBI" id="CHEBI:58394"/>
        <dbReference type="EC" id="4.2.3.4"/>
    </reaction>
</comment>
<evidence type="ECO:0000259" key="20">
    <source>
        <dbReference type="Pfam" id="PF01761"/>
    </source>
</evidence>
<dbReference type="GO" id="GO:0046872">
    <property type="term" value="F:metal ion binding"/>
    <property type="evidence" value="ECO:0007669"/>
    <property type="project" value="UniProtKB-KW"/>
</dbReference>
<dbReference type="GO" id="GO:0005737">
    <property type="term" value="C:cytoplasm"/>
    <property type="evidence" value="ECO:0007669"/>
    <property type="project" value="UniProtKB-SubCell"/>
</dbReference>
<sequence>MKLNVDLQNHSYPIYIERNTIQKVHEYIPVTRKIAIITDTGVPEKWVNIVKEQCPDSFICTIPQGEPSKCFDQYKNLLEEMISHNMSRKDAIIAVGGGVVGDLAGFVAASYMRGIDFYNIPTTVLSQVDSSVGGKVAIDMGSYKNIVGAFWQPKTVIIDPNVLSTLSLRQQHNGLCEALKMGLILDDHLVSLFEQETIDIDAIITRSIELKRDVVQQDERESNLRKILNFGHTIGHAIESAYGLNTYLHGECVAMGMLFFIEDKTLKQRVLNIYKKLGLPQVPNYDTSTLLEYVTHDKKSSHNTVSTILVEQSGSYIIKELSFKEIQEVLERGPYEE</sequence>
<evidence type="ECO:0000256" key="2">
    <source>
        <dbReference type="ARBA" id="ARBA00001911"/>
    </source>
</evidence>
<keyword evidence="13" id="KW-0547">Nucleotide-binding</keyword>
<dbReference type="GO" id="GO:0008652">
    <property type="term" value="P:amino acid biosynthetic process"/>
    <property type="evidence" value="ECO:0007669"/>
    <property type="project" value="UniProtKB-KW"/>
</dbReference>
<gene>
    <name evidence="22" type="primary">aroB</name>
    <name evidence="22" type="ORF">FYJ55_03345</name>
</gene>
<dbReference type="InterPro" id="IPR016037">
    <property type="entry name" value="DHQ_synth_AroB"/>
</dbReference>
<dbReference type="Gene3D" id="3.40.50.1970">
    <property type="match status" value="1"/>
</dbReference>
<dbReference type="Pfam" id="PF01761">
    <property type="entry name" value="DHQ_synthase"/>
    <property type="match status" value="1"/>
</dbReference>
<name>A0A6N7VE24_9FIRM</name>
<comment type="cofactor">
    <cofactor evidence="2">
        <name>NAD(+)</name>
        <dbReference type="ChEBI" id="CHEBI:57540"/>
    </cofactor>
</comment>
<comment type="cofactor">
    <cofactor evidence="3">
        <name>Co(2+)</name>
        <dbReference type="ChEBI" id="CHEBI:48828"/>
    </cofactor>
</comment>
<proteinExistence type="inferred from homology"/>
<feature type="domain" description="3-dehydroquinate synthase N-terminal" evidence="20">
    <location>
        <begin position="60"/>
        <end position="171"/>
    </location>
</feature>
<dbReference type="GO" id="GO:0003856">
    <property type="term" value="F:3-dehydroquinate synthase activity"/>
    <property type="evidence" value="ECO:0007669"/>
    <property type="project" value="UniProtKB-UniRule"/>
</dbReference>
<evidence type="ECO:0000256" key="3">
    <source>
        <dbReference type="ARBA" id="ARBA00001941"/>
    </source>
</evidence>
<keyword evidence="11" id="KW-0028">Amino-acid biosynthesis</keyword>
<evidence type="ECO:0000256" key="10">
    <source>
        <dbReference type="ARBA" id="ARBA00022490"/>
    </source>
</evidence>
<dbReference type="InterPro" id="IPR050071">
    <property type="entry name" value="Dehydroquinate_synthase"/>
</dbReference>
<dbReference type="Gene3D" id="1.20.1090.10">
    <property type="entry name" value="Dehydroquinate synthase-like - alpha domain"/>
    <property type="match status" value="1"/>
</dbReference>
<comment type="similarity">
    <text evidence="7">Belongs to the sugar phosphate cyclases superfamily. Dehydroquinate synthase family.</text>
</comment>
<dbReference type="GO" id="GO:0000166">
    <property type="term" value="F:nucleotide binding"/>
    <property type="evidence" value="ECO:0007669"/>
    <property type="project" value="UniProtKB-KW"/>
</dbReference>
<evidence type="ECO:0000256" key="17">
    <source>
        <dbReference type="ARBA" id="ARBA00023239"/>
    </source>
</evidence>
<accession>A0A6N7VE24</accession>
<evidence type="ECO:0000256" key="14">
    <source>
        <dbReference type="ARBA" id="ARBA00022833"/>
    </source>
</evidence>
<dbReference type="InterPro" id="IPR030963">
    <property type="entry name" value="DHQ_synth_fam"/>
</dbReference>
<comment type="subcellular location">
    <subcellularLocation>
        <location evidence="5">Cytoplasm</location>
    </subcellularLocation>
</comment>
<evidence type="ECO:0000256" key="5">
    <source>
        <dbReference type="ARBA" id="ARBA00004496"/>
    </source>
</evidence>
<dbReference type="GO" id="GO:0009073">
    <property type="term" value="P:aromatic amino acid family biosynthetic process"/>
    <property type="evidence" value="ECO:0007669"/>
    <property type="project" value="UniProtKB-KW"/>
</dbReference>
<reference evidence="22 23" key="1">
    <citation type="submission" date="2019-08" db="EMBL/GenBank/DDBJ databases">
        <title>In-depth cultivation of the pig gut microbiome towards novel bacterial diversity and tailored functional studies.</title>
        <authorList>
            <person name="Wylensek D."/>
            <person name="Hitch T.C.A."/>
            <person name="Clavel T."/>
        </authorList>
    </citation>
    <scope>NUCLEOTIDE SEQUENCE [LARGE SCALE GENOMIC DNA]</scope>
    <source>
        <strain evidence="22 23">LKV-472-APC-3</strain>
    </source>
</reference>
<dbReference type="GO" id="GO:0009423">
    <property type="term" value="P:chorismate biosynthetic process"/>
    <property type="evidence" value="ECO:0007669"/>
    <property type="project" value="UniProtKB-UniRule"/>
</dbReference>
<dbReference type="EC" id="4.2.3.4" evidence="8 19"/>
<dbReference type="RefSeq" id="WP_154555634.1">
    <property type="nucleotide sequence ID" value="NZ_VUMR01000010.1"/>
</dbReference>
<keyword evidence="14" id="KW-0862">Zinc</keyword>